<evidence type="ECO:0000313" key="2">
    <source>
        <dbReference type="EMBL" id="KAK5598561.1"/>
    </source>
</evidence>
<dbReference type="Proteomes" id="UP001311232">
    <property type="component" value="Unassembled WGS sequence"/>
</dbReference>
<accession>A0AAV9QM36</accession>
<comment type="caution">
    <text evidence="2">The sequence shown here is derived from an EMBL/GenBank/DDBJ whole genome shotgun (WGS) entry which is preliminary data.</text>
</comment>
<organism evidence="2 3">
    <name type="scientific">Crenichthys baileyi</name>
    <name type="common">White River springfish</name>
    <dbReference type="NCBI Taxonomy" id="28760"/>
    <lineage>
        <taxon>Eukaryota</taxon>
        <taxon>Metazoa</taxon>
        <taxon>Chordata</taxon>
        <taxon>Craniata</taxon>
        <taxon>Vertebrata</taxon>
        <taxon>Euteleostomi</taxon>
        <taxon>Actinopterygii</taxon>
        <taxon>Neopterygii</taxon>
        <taxon>Teleostei</taxon>
        <taxon>Neoteleostei</taxon>
        <taxon>Acanthomorphata</taxon>
        <taxon>Ovalentaria</taxon>
        <taxon>Atherinomorphae</taxon>
        <taxon>Cyprinodontiformes</taxon>
        <taxon>Goodeidae</taxon>
        <taxon>Crenichthys</taxon>
    </lineage>
</organism>
<protein>
    <submittedName>
        <fullName evidence="2">Uncharacterized protein</fullName>
    </submittedName>
</protein>
<name>A0AAV9QM36_9TELE</name>
<keyword evidence="3" id="KW-1185">Reference proteome</keyword>
<feature type="region of interest" description="Disordered" evidence="1">
    <location>
        <begin position="54"/>
        <end position="99"/>
    </location>
</feature>
<evidence type="ECO:0000313" key="3">
    <source>
        <dbReference type="Proteomes" id="UP001311232"/>
    </source>
</evidence>
<evidence type="ECO:0000256" key="1">
    <source>
        <dbReference type="SAM" id="MobiDB-lite"/>
    </source>
</evidence>
<reference evidence="2 3" key="1">
    <citation type="submission" date="2021-06" db="EMBL/GenBank/DDBJ databases">
        <authorList>
            <person name="Palmer J.M."/>
        </authorList>
    </citation>
    <scope>NUCLEOTIDE SEQUENCE [LARGE SCALE GENOMIC DNA]</scope>
    <source>
        <strain evidence="2 3">MEX-2019</strain>
        <tissue evidence="2">Muscle</tissue>
    </source>
</reference>
<dbReference type="AlphaFoldDB" id="A0AAV9QM36"/>
<gene>
    <name evidence="2" type="ORF">CRENBAI_008324</name>
</gene>
<proteinExistence type="predicted"/>
<sequence length="99" mass="10733">MGIPSGPQVSDLLLPIWAPHMCVGWDRNFNSSTAHYIDGWRRGFSQHSFSRQGVHGNTVAVPSGAKPNEAEQHRLKRASGKGAGEGLSNQNGLRVELDV</sequence>
<dbReference type="EMBL" id="JAHHUM010003052">
    <property type="protein sequence ID" value="KAK5598561.1"/>
    <property type="molecule type" value="Genomic_DNA"/>
</dbReference>